<dbReference type="Gene3D" id="2.60.120.260">
    <property type="entry name" value="Galactose-binding domain-like"/>
    <property type="match status" value="1"/>
</dbReference>
<evidence type="ECO:0000313" key="2">
    <source>
        <dbReference type="Proteomes" id="UP000004947"/>
    </source>
</evidence>
<name>A6DGX3_9BACT</name>
<organism evidence="1 2">
    <name type="scientific">Lentisphaera araneosa HTCC2155</name>
    <dbReference type="NCBI Taxonomy" id="313628"/>
    <lineage>
        <taxon>Bacteria</taxon>
        <taxon>Pseudomonadati</taxon>
        <taxon>Lentisphaerota</taxon>
        <taxon>Lentisphaeria</taxon>
        <taxon>Lentisphaerales</taxon>
        <taxon>Lentisphaeraceae</taxon>
        <taxon>Lentisphaera</taxon>
    </lineage>
</organism>
<accession>A6DGX3</accession>
<dbReference type="RefSeq" id="WP_007277158.1">
    <property type="nucleotide sequence ID" value="NZ_ABCK01000003.1"/>
</dbReference>
<keyword evidence="2" id="KW-1185">Reference proteome</keyword>
<evidence type="ECO:0008006" key="3">
    <source>
        <dbReference type="Google" id="ProtNLM"/>
    </source>
</evidence>
<dbReference type="Proteomes" id="UP000004947">
    <property type="component" value="Unassembled WGS sequence"/>
</dbReference>
<dbReference type="STRING" id="313628.LNTAR_13607"/>
<comment type="caution">
    <text evidence="1">The sequence shown here is derived from an EMBL/GenBank/DDBJ whole genome shotgun (WGS) entry which is preliminary data.</text>
</comment>
<proteinExistence type="predicted"/>
<evidence type="ECO:0000313" key="1">
    <source>
        <dbReference type="EMBL" id="EDM28856.1"/>
    </source>
</evidence>
<dbReference type="AlphaFoldDB" id="A6DGX3"/>
<gene>
    <name evidence="1" type="ORF">LNTAR_13607</name>
</gene>
<reference evidence="1 2" key="1">
    <citation type="journal article" date="2010" name="J. Bacteriol.">
        <title>Genome sequence of Lentisphaera araneosa HTCC2155T, the type species of the order Lentisphaerales in the phylum Lentisphaerae.</title>
        <authorList>
            <person name="Thrash J.C."/>
            <person name="Cho J.C."/>
            <person name="Vergin K.L."/>
            <person name="Morris R.M."/>
            <person name="Giovannoni S.J."/>
        </authorList>
    </citation>
    <scope>NUCLEOTIDE SEQUENCE [LARGE SCALE GENOMIC DNA]</scope>
    <source>
        <strain evidence="1 2">HTCC2155</strain>
    </source>
</reference>
<protein>
    <recommendedName>
        <fullName evidence="3">CBM-cenC domain-containing protein</fullName>
    </recommendedName>
</protein>
<dbReference type="EMBL" id="ABCK01000003">
    <property type="protein sequence ID" value="EDM28856.1"/>
    <property type="molecule type" value="Genomic_DNA"/>
</dbReference>
<sequence length="173" mass="20215">MKKFILLITIFCFCLSAQELFKDPQFKHKEKYWILKKKPEFSKVKPRFSRNLFTIQTPHSSESFYLSLITEVDVKPGETYELNISTLAQGEGELRFSLVSRPPLDLKAKKIKLNRFVPMGLTKNVSPQKTWQNHSYTFTAKELASKEHRPHISIQFGAFHGKFQIKDLHLTKL</sequence>